<feature type="region of interest" description="Disordered" evidence="2">
    <location>
        <begin position="31"/>
        <end position="58"/>
    </location>
</feature>
<keyword evidence="5" id="KW-1185">Reference proteome</keyword>
<dbReference type="PROSITE" id="PS51848">
    <property type="entry name" value="BMERB"/>
    <property type="match status" value="1"/>
</dbReference>
<dbReference type="Pfam" id="PF12130">
    <property type="entry name" value="bMERB_dom"/>
    <property type="match status" value="1"/>
</dbReference>
<dbReference type="Proteomes" id="UP001152759">
    <property type="component" value="Chromosome 1"/>
</dbReference>
<feature type="compositionally biased region" description="Low complexity" evidence="2">
    <location>
        <begin position="519"/>
        <end position="543"/>
    </location>
</feature>
<evidence type="ECO:0000256" key="1">
    <source>
        <dbReference type="SAM" id="Coils"/>
    </source>
</evidence>
<evidence type="ECO:0000256" key="2">
    <source>
        <dbReference type="SAM" id="MobiDB-lite"/>
    </source>
</evidence>
<feature type="compositionally biased region" description="Polar residues" evidence="2">
    <location>
        <begin position="802"/>
        <end position="812"/>
    </location>
</feature>
<accession>A0A9P0C4F1</accession>
<sequence>MANCYETQNAQFVCETCPDEECIDGNRIKDTERGHASPTHKKHFSDVPVSDNEKSTDNDQLALNNRNKRISLVSHRKMLFENLAGNEMNISSMTDDAKATKAASKQKTNDVITGDLDHVFISLKDELTDEVDQTPVPNIQPTIISDSHDKSSKMETQNLSNLLENKCSSNDFDNTDLPILRDKIDSDETHGTGFAEKLEESSKTASIAQDVSVHNLSYNKDDLNSLEKIKLKSSDDSLQSNNEGIDSINSIYSSSKDSSDIILSLETVNLNDSQLDSSTICSDSETADDVKEVSNKLDSETANDVKEVSSKLDNSLVSTNQELTDATSTVQNSNSESTCNNSDVVLPEDEIVGERISPLVFQEVNHTICDETSNSEQQFNSESCSAIEEIAEESISEIKEASSEKNSSTPLKPKSYPKGLNPFGDSDEEEIEETKLSETKPATLRKSINPFGSEFEEEDELGEDHQMPVPKPRTSIIPKSSAPNPFLSDDEVSDETVTTPPTPLARKLLPEESPLTPKSLTSRPSRRGSTTSIGSTVSTSTLSPHKKKPAPPPPSVLSPKYRKSKQAPPPPSMLPVSMNSSSPLPTSPSTSSLSSLSAPGSPKSLNKADKESANRLQRAENVAFEPHKSICGQWKRKKGPAPQRPIPIKRQVREPIRLDQIKQELADIEIKQQELERQGVKLEQSIRDRSADQNVAPAVEDMMSQLFELVNEKNELEKRQSELTYLRRQHHLEQEHADLEYSIRCLMLCPEANKTDSDKELEEQLIQRLVEVVERRNEIVENLEVDRQKEIEEQKNNTTVELYSLGSSTDGDASSKDKTLKKKEKKAKKAKKMKKTEGDTDKDADTSESSKKTNRLSWFGTLKHLPKKI</sequence>
<dbReference type="PANTHER" id="PTHR23167">
    <property type="entry name" value="CALPONIN HOMOLOGY DOMAIN-CONTAINING PROTEIN DDB_G0272472-RELATED"/>
    <property type="match status" value="1"/>
</dbReference>
<dbReference type="InterPro" id="IPR050540">
    <property type="entry name" value="F-actin_Monoox_Mical"/>
</dbReference>
<dbReference type="AlphaFoldDB" id="A0A9P0C4F1"/>
<gene>
    <name evidence="4" type="ORF">BEMITA_LOCUS1367</name>
</gene>
<organism evidence="4 5">
    <name type="scientific">Bemisia tabaci</name>
    <name type="common">Sweetpotato whitefly</name>
    <name type="synonym">Aleurodes tabaci</name>
    <dbReference type="NCBI Taxonomy" id="7038"/>
    <lineage>
        <taxon>Eukaryota</taxon>
        <taxon>Metazoa</taxon>
        <taxon>Ecdysozoa</taxon>
        <taxon>Arthropoda</taxon>
        <taxon>Hexapoda</taxon>
        <taxon>Insecta</taxon>
        <taxon>Pterygota</taxon>
        <taxon>Neoptera</taxon>
        <taxon>Paraneoptera</taxon>
        <taxon>Hemiptera</taxon>
        <taxon>Sternorrhyncha</taxon>
        <taxon>Aleyrodoidea</taxon>
        <taxon>Aleyrodidae</taxon>
        <taxon>Aleyrodinae</taxon>
        <taxon>Bemisia</taxon>
    </lineage>
</organism>
<keyword evidence="1" id="KW-0175">Coiled coil</keyword>
<proteinExistence type="predicted"/>
<dbReference type="EMBL" id="OU963862">
    <property type="protein sequence ID" value="CAH0754117.1"/>
    <property type="molecule type" value="Genomic_DNA"/>
</dbReference>
<feature type="compositionally biased region" description="Low complexity" evidence="2">
    <location>
        <begin position="580"/>
        <end position="605"/>
    </location>
</feature>
<name>A0A9P0C4F1_BEMTA</name>
<evidence type="ECO:0000313" key="5">
    <source>
        <dbReference type="Proteomes" id="UP001152759"/>
    </source>
</evidence>
<dbReference type="InterPro" id="IPR022735">
    <property type="entry name" value="bMERB_dom"/>
</dbReference>
<evidence type="ECO:0000313" key="4">
    <source>
        <dbReference type="EMBL" id="CAH0754117.1"/>
    </source>
</evidence>
<feature type="coiled-coil region" evidence="1">
    <location>
        <begin position="658"/>
        <end position="729"/>
    </location>
</feature>
<evidence type="ECO:0000259" key="3">
    <source>
        <dbReference type="PROSITE" id="PS51848"/>
    </source>
</evidence>
<feature type="domain" description="BMERB" evidence="3">
    <location>
        <begin position="644"/>
        <end position="799"/>
    </location>
</feature>
<dbReference type="PANTHER" id="PTHR23167:SF84">
    <property type="entry name" value="ALPHA ACTININ 3-RELATED"/>
    <property type="match status" value="1"/>
</dbReference>
<feature type="region of interest" description="Disordered" evidence="2">
    <location>
        <begin position="397"/>
        <end position="645"/>
    </location>
</feature>
<feature type="region of interest" description="Disordered" evidence="2">
    <location>
        <begin position="802"/>
        <end position="857"/>
    </location>
</feature>
<feature type="compositionally biased region" description="Basic and acidic residues" evidence="2">
    <location>
        <begin position="835"/>
        <end position="851"/>
    </location>
</feature>
<reference evidence="4" key="1">
    <citation type="submission" date="2021-12" db="EMBL/GenBank/DDBJ databases">
        <authorList>
            <person name="King R."/>
        </authorList>
    </citation>
    <scope>NUCLEOTIDE SEQUENCE</scope>
</reference>
<dbReference type="SMART" id="SM01203">
    <property type="entry name" value="DUF3585"/>
    <property type="match status" value="1"/>
</dbReference>
<feature type="compositionally biased region" description="Basic residues" evidence="2">
    <location>
        <begin position="819"/>
        <end position="834"/>
    </location>
</feature>
<protein>
    <recommendedName>
        <fullName evidence="3">BMERB domain-containing protein</fullName>
    </recommendedName>
</protein>